<dbReference type="InterPro" id="IPR012338">
    <property type="entry name" value="Beta-lactam/transpept-like"/>
</dbReference>
<dbReference type="GeneID" id="83179386"/>
<keyword evidence="2" id="KW-1185">Reference proteome</keyword>
<dbReference type="RefSeq" id="XP_058308623.1">
    <property type="nucleotide sequence ID" value="XM_058452085.1"/>
</dbReference>
<evidence type="ECO:0000313" key="1">
    <source>
        <dbReference type="EMBL" id="KAJ5204144.1"/>
    </source>
</evidence>
<sequence>MPTESDYIGPTWPAPIDVTSRHSLVPTAWKNLTATFDSYLKGHVKIKDTVALKGVENITFSAGLFSIHDPSLKKLQYHYTSPEIANATNGTHKVDGDSIYRIASSSKLFTVYAGMLVLTEEEWNRPLAEINKAFAEVAEQGNKDPIWHVQWDKISLPKRIYM</sequence>
<comment type="caution">
    <text evidence="1">The sequence shown here is derived from an EMBL/GenBank/DDBJ whole genome shotgun (WGS) entry which is preliminary data.</text>
</comment>
<dbReference type="Proteomes" id="UP001150904">
    <property type="component" value="Unassembled WGS sequence"/>
</dbReference>
<dbReference type="AlphaFoldDB" id="A0A9W9MMU8"/>
<reference evidence="1" key="1">
    <citation type="submission" date="2022-12" db="EMBL/GenBank/DDBJ databases">
        <authorList>
            <person name="Petersen C."/>
        </authorList>
    </citation>
    <scope>NUCLEOTIDE SEQUENCE</scope>
    <source>
        <strain evidence="1">IBT 15544</strain>
    </source>
</reference>
<organism evidence="1 2">
    <name type="scientific">Penicillium cinerascens</name>
    <dbReference type="NCBI Taxonomy" id="70096"/>
    <lineage>
        <taxon>Eukaryota</taxon>
        <taxon>Fungi</taxon>
        <taxon>Dikarya</taxon>
        <taxon>Ascomycota</taxon>
        <taxon>Pezizomycotina</taxon>
        <taxon>Eurotiomycetes</taxon>
        <taxon>Eurotiomycetidae</taxon>
        <taxon>Eurotiales</taxon>
        <taxon>Aspergillaceae</taxon>
        <taxon>Penicillium</taxon>
    </lineage>
</organism>
<gene>
    <name evidence="1" type="ORF">N7498_005023</name>
</gene>
<accession>A0A9W9MMU8</accession>
<dbReference type="EMBL" id="JAPQKR010000012">
    <property type="protein sequence ID" value="KAJ5204144.1"/>
    <property type="molecule type" value="Genomic_DNA"/>
</dbReference>
<reference evidence="1" key="2">
    <citation type="journal article" date="2023" name="IMA Fungus">
        <title>Comparative genomic study of the Penicillium genus elucidates a diverse pangenome and 15 lateral gene transfer events.</title>
        <authorList>
            <person name="Petersen C."/>
            <person name="Sorensen T."/>
            <person name="Nielsen M.R."/>
            <person name="Sondergaard T.E."/>
            <person name="Sorensen J.L."/>
            <person name="Fitzpatrick D.A."/>
            <person name="Frisvad J.C."/>
            <person name="Nielsen K.L."/>
        </authorList>
    </citation>
    <scope>NUCLEOTIDE SEQUENCE</scope>
    <source>
        <strain evidence="1">IBT 15544</strain>
    </source>
</reference>
<name>A0A9W9MMU8_9EURO</name>
<dbReference type="Gene3D" id="3.40.710.10">
    <property type="entry name" value="DD-peptidase/beta-lactamase superfamily"/>
    <property type="match status" value="1"/>
</dbReference>
<protein>
    <recommendedName>
        <fullName evidence="3">Beta-lactamase-related domain-containing protein</fullName>
    </recommendedName>
</protein>
<proteinExistence type="predicted"/>
<evidence type="ECO:0008006" key="3">
    <source>
        <dbReference type="Google" id="ProtNLM"/>
    </source>
</evidence>
<evidence type="ECO:0000313" key="2">
    <source>
        <dbReference type="Proteomes" id="UP001150904"/>
    </source>
</evidence>
<dbReference type="OrthoDB" id="10250282at2759"/>